<evidence type="ECO:0000259" key="6">
    <source>
        <dbReference type="Pfam" id="PF00350"/>
    </source>
</evidence>
<dbReference type="RefSeq" id="WP_120319578.1">
    <property type="nucleotide sequence ID" value="NZ_BONH01000005.1"/>
</dbReference>
<evidence type="ECO:0000256" key="3">
    <source>
        <dbReference type="ARBA" id="ARBA00022801"/>
    </source>
</evidence>
<proteinExistence type="predicted"/>
<evidence type="ECO:0000256" key="4">
    <source>
        <dbReference type="ARBA" id="ARBA00023134"/>
    </source>
</evidence>
<dbReference type="Proteomes" id="UP000659904">
    <property type="component" value="Unassembled WGS sequence"/>
</dbReference>
<gene>
    <name evidence="7" type="ORF">Cci01nite_17310</name>
</gene>
<keyword evidence="3" id="KW-0378">Hydrolase</keyword>
<name>A0A8J3KBM0_9ACTN</name>
<dbReference type="InterPro" id="IPR027094">
    <property type="entry name" value="Mitofusin_fam"/>
</dbReference>
<evidence type="ECO:0000313" key="8">
    <source>
        <dbReference type="Proteomes" id="UP000659904"/>
    </source>
</evidence>
<dbReference type="SUPFAM" id="SSF52540">
    <property type="entry name" value="P-loop containing nucleoside triphosphate hydrolases"/>
    <property type="match status" value="1"/>
</dbReference>
<dbReference type="Pfam" id="PF00350">
    <property type="entry name" value="Dynamin_N"/>
    <property type="match status" value="1"/>
</dbReference>
<accession>A0A8J3KBM0</accession>
<evidence type="ECO:0000256" key="1">
    <source>
        <dbReference type="ARBA" id="ARBA00004370"/>
    </source>
</evidence>
<organism evidence="7 8">
    <name type="scientific">Catellatospora citrea</name>
    <dbReference type="NCBI Taxonomy" id="53366"/>
    <lineage>
        <taxon>Bacteria</taxon>
        <taxon>Bacillati</taxon>
        <taxon>Actinomycetota</taxon>
        <taxon>Actinomycetes</taxon>
        <taxon>Micromonosporales</taxon>
        <taxon>Micromonosporaceae</taxon>
        <taxon>Catellatospora</taxon>
    </lineage>
</organism>
<dbReference type="GO" id="GO:0005525">
    <property type="term" value="F:GTP binding"/>
    <property type="evidence" value="ECO:0007669"/>
    <property type="project" value="UniProtKB-KW"/>
</dbReference>
<dbReference type="InterPro" id="IPR045063">
    <property type="entry name" value="Dynamin_N"/>
</dbReference>
<evidence type="ECO:0000256" key="2">
    <source>
        <dbReference type="ARBA" id="ARBA00022741"/>
    </source>
</evidence>
<protein>
    <submittedName>
        <fullName evidence="7">GTPase</fullName>
    </submittedName>
</protein>
<comment type="subcellular location">
    <subcellularLocation>
        <location evidence="1">Membrane</location>
    </subcellularLocation>
</comment>
<reference evidence="7 8" key="1">
    <citation type="submission" date="2021-01" db="EMBL/GenBank/DDBJ databases">
        <title>Whole genome shotgun sequence of Catellatospora citrea NBRC 14495.</title>
        <authorList>
            <person name="Komaki H."/>
            <person name="Tamura T."/>
        </authorList>
    </citation>
    <scope>NUCLEOTIDE SEQUENCE [LARGE SCALE GENOMIC DNA]</scope>
    <source>
        <strain evidence="7 8">NBRC 14495</strain>
    </source>
</reference>
<dbReference type="PANTHER" id="PTHR10465">
    <property type="entry name" value="TRANSMEMBRANE GTPASE FZO1"/>
    <property type="match status" value="1"/>
</dbReference>
<keyword evidence="8" id="KW-1185">Reference proteome</keyword>
<evidence type="ECO:0000313" key="7">
    <source>
        <dbReference type="EMBL" id="GIF96637.1"/>
    </source>
</evidence>
<keyword evidence="4" id="KW-0342">GTP-binding</keyword>
<keyword evidence="5" id="KW-0472">Membrane</keyword>
<sequence>MTGTMPLSARVGAACRDALADLEPAAPIGALLAETVARLAEPTLRIAVAGRLKAGKSTLVNALLGARLAATDETECTKVVTWFRHGDRVRVRVQPSDGSAYDLPPAGDAIPADLGRPATELASVTLEFPGPAVSRFTVVDTPGLDALSGLDAMSLAALHRCDALIFVMPHPGAQEQQSLQAFRAATSSAGLRLGNAVGVLSQIDRLGTGRGDPWPQARLIAGRYAHHLRASVLDVLPLAGLLAETAGGGRLTDADTAALQAVAAATGRADRIMMLAAADAFHLWQPCPVDADTRRRLMALLGPYGIAESLALIDGGVTDTGVLRDELRRRSGLDALHAVITERFLPEADVLRAAGALSALDTALWAQKAADQPAALRTLRARLAQLRADPALRFSTLHTLVEDVVTGRATLPAEAEADLLCLARGRDDAERVGLATGTAAARVARAADERIRRWRTLDDSPARSVARCAHAAVEAFEAIYYTASRVGPPGNNGPSRHV</sequence>
<dbReference type="PANTHER" id="PTHR10465:SF0">
    <property type="entry name" value="SARCALUMENIN"/>
    <property type="match status" value="1"/>
</dbReference>
<dbReference type="GO" id="GO:0003924">
    <property type="term" value="F:GTPase activity"/>
    <property type="evidence" value="ECO:0007669"/>
    <property type="project" value="InterPro"/>
</dbReference>
<dbReference type="Gene3D" id="3.40.50.300">
    <property type="entry name" value="P-loop containing nucleotide triphosphate hydrolases"/>
    <property type="match status" value="1"/>
</dbReference>
<feature type="domain" description="Dynamin N-terminal" evidence="6">
    <location>
        <begin position="46"/>
        <end position="200"/>
    </location>
</feature>
<dbReference type="AlphaFoldDB" id="A0A8J3KBM0"/>
<evidence type="ECO:0000256" key="5">
    <source>
        <dbReference type="ARBA" id="ARBA00023136"/>
    </source>
</evidence>
<keyword evidence="2" id="KW-0547">Nucleotide-binding</keyword>
<comment type="caution">
    <text evidence="7">The sequence shown here is derived from an EMBL/GenBank/DDBJ whole genome shotgun (WGS) entry which is preliminary data.</text>
</comment>
<dbReference type="GO" id="GO:0016020">
    <property type="term" value="C:membrane"/>
    <property type="evidence" value="ECO:0007669"/>
    <property type="project" value="UniProtKB-SubCell"/>
</dbReference>
<dbReference type="InterPro" id="IPR027417">
    <property type="entry name" value="P-loop_NTPase"/>
</dbReference>
<dbReference type="EMBL" id="BONH01000005">
    <property type="protein sequence ID" value="GIF96637.1"/>
    <property type="molecule type" value="Genomic_DNA"/>
</dbReference>